<sequence length="528" mass="59357">MEAKRRIELMDTTLRDGEQTSGVSFLPSEKLQIAKLLLEELKVDRIEVASARVSEGELEGVQKITHWAAQKGYLDRVEVLGFVDTPVSVNWILEAGAKVLNLLTKGSLNHLVHQLKKTPEQHFEDIRKSIEYAQSKGVSVNVYLEDWSNGMRNSEEYTMRLIELLTKLPVKRIMLPDTLGLLSPDEVTKYFSQLVAQFPEIHFDFHAHNDYDLSVANVMEAVLHGAAGIHTTVNGLGERAGNAPLESVVAVIKDFTDLQIGIQEQKIFRVSKLVEQFSGQHIPANKPVVGENVFTQTAGIHADGDNKKNLYFNDLMPERFGRQRKYALGKTSGKANILKNLEELGISLEKEELARVTQRIIELGDKKERVTTEDLPYIISDVLQNNSISKHISIEGYHMTHSKGLKPVVQLRMNIHGKIYDEIATGDGQYDSFMKALKKIYKSFGKELPKLTDYHVSIPPGGKTDAFVETVITWDYGKIFKTKGLDPDQTVAAMMATEKMLNIIETMNYNPELEESPKYGNEYRAVAG</sequence>
<dbReference type="Gene3D" id="3.30.160.340">
    <property type="match status" value="1"/>
</dbReference>
<reference evidence="7 8" key="1">
    <citation type="submission" date="2021-03" db="EMBL/GenBank/DDBJ databases">
        <title>novel species isolated from a fishpond in China.</title>
        <authorList>
            <person name="Lu H."/>
            <person name="Cai Z."/>
        </authorList>
    </citation>
    <scope>NUCLEOTIDE SEQUENCE [LARGE SCALE GENOMIC DNA]</scope>
    <source>
        <strain evidence="7 8">JCM 31546</strain>
    </source>
</reference>
<evidence type="ECO:0000256" key="1">
    <source>
        <dbReference type="ARBA" id="ARBA00022605"/>
    </source>
</evidence>
<dbReference type="Pfam" id="PF22617">
    <property type="entry name" value="HCS_D2"/>
    <property type="match status" value="1"/>
</dbReference>
<dbReference type="SUPFAM" id="SSF51569">
    <property type="entry name" value="Aldolase"/>
    <property type="match status" value="1"/>
</dbReference>
<dbReference type="InterPro" id="IPR002034">
    <property type="entry name" value="AIPM/Hcit_synth_CS"/>
</dbReference>
<evidence type="ECO:0000256" key="3">
    <source>
        <dbReference type="ARBA" id="ARBA00023211"/>
    </source>
</evidence>
<feature type="domain" description="Pyruvate carboxyltransferase" evidence="6">
    <location>
        <begin position="7"/>
        <end position="268"/>
    </location>
</feature>
<proteinExistence type="inferred from homology"/>
<dbReference type="Gene3D" id="1.10.238.260">
    <property type="match status" value="1"/>
</dbReference>
<keyword evidence="8" id="KW-1185">Reference proteome</keyword>
<dbReference type="EMBL" id="JAFKCW010000003">
    <property type="protein sequence ID" value="MBN7801712.1"/>
    <property type="molecule type" value="Genomic_DNA"/>
</dbReference>
<keyword evidence="1" id="KW-0028">Amino-acid biosynthesis</keyword>
<dbReference type="SUPFAM" id="SSF110921">
    <property type="entry name" value="2-isopropylmalate synthase LeuA, allosteric (dimerisation) domain"/>
    <property type="match status" value="1"/>
</dbReference>
<organism evidence="7 8">
    <name type="scientific">Algoriphagus aestuariicola</name>
    <dbReference type="NCBI Taxonomy" id="1852016"/>
    <lineage>
        <taxon>Bacteria</taxon>
        <taxon>Pseudomonadati</taxon>
        <taxon>Bacteroidota</taxon>
        <taxon>Cytophagia</taxon>
        <taxon>Cytophagales</taxon>
        <taxon>Cyclobacteriaceae</taxon>
        <taxon>Algoriphagus</taxon>
    </lineage>
</organism>
<dbReference type="PROSITE" id="PS00815">
    <property type="entry name" value="AIPM_HOMOCIT_SYNTH_1"/>
    <property type="match status" value="1"/>
</dbReference>
<dbReference type="InterPro" id="IPR013785">
    <property type="entry name" value="Aldolase_TIM"/>
</dbReference>
<dbReference type="InterPro" id="IPR050073">
    <property type="entry name" value="2-IPM_HCS-like"/>
</dbReference>
<comment type="similarity">
    <text evidence="5">Belongs to the alpha-IPM synthase/homocitrate synthase family.</text>
</comment>
<evidence type="ECO:0000313" key="8">
    <source>
        <dbReference type="Proteomes" id="UP000664698"/>
    </source>
</evidence>
<dbReference type="Pfam" id="PF00682">
    <property type="entry name" value="HMGL-like"/>
    <property type="match status" value="1"/>
</dbReference>
<dbReference type="InterPro" id="IPR013709">
    <property type="entry name" value="2-isopropylmalate_synth_dimer"/>
</dbReference>
<keyword evidence="4" id="KW-0100">Branched-chain amino acid biosynthesis</keyword>
<protein>
    <submittedName>
        <fullName evidence="7">2-isopropylmalate synthase</fullName>
    </submittedName>
</protein>
<dbReference type="Gene3D" id="3.20.20.70">
    <property type="entry name" value="Aldolase class I"/>
    <property type="match status" value="1"/>
</dbReference>
<dbReference type="PANTHER" id="PTHR10277">
    <property type="entry name" value="HOMOCITRATE SYNTHASE-RELATED"/>
    <property type="match status" value="1"/>
</dbReference>
<dbReference type="PANTHER" id="PTHR10277:SF57">
    <property type="entry name" value="(R)-CITRAMALATE SYNTHASE CIMA"/>
    <property type="match status" value="1"/>
</dbReference>
<dbReference type="PROSITE" id="PS50991">
    <property type="entry name" value="PYR_CT"/>
    <property type="match status" value="1"/>
</dbReference>
<dbReference type="InterPro" id="IPR000891">
    <property type="entry name" value="PYR_CT"/>
</dbReference>
<dbReference type="InterPro" id="IPR054691">
    <property type="entry name" value="LeuA/HCS_post-cat"/>
</dbReference>
<evidence type="ECO:0000256" key="2">
    <source>
        <dbReference type="ARBA" id="ARBA00022679"/>
    </source>
</evidence>
<comment type="caution">
    <text evidence="7">The sequence shown here is derived from an EMBL/GenBank/DDBJ whole genome shotgun (WGS) entry which is preliminary data.</text>
</comment>
<evidence type="ECO:0000313" key="7">
    <source>
        <dbReference type="EMBL" id="MBN7801712.1"/>
    </source>
</evidence>
<evidence type="ECO:0000256" key="4">
    <source>
        <dbReference type="ARBA" id="ARBA00023304"/>
    </source>
</evidence>
<dbReference type="SMART" id="SM00917">
    <property type="entry name" value="LeuA_dimer"/>
    <property type="match status" value="1"/>
</dbReference>
<dbReference type="Proteomes" id="UP000664698">
    <property type="component" value="Unassembled WGS sequence"/>
</dbReference>
<keyword evidence="3" id="KW-0464">Manganese</keyword>
<evidence type="ECO:0000259" key="6">
    <source>
        <dbReference type="PROSITE" id="PS50991"/>
    </source>
</evidence>
<dbReference type="InterPro" id="IPR036230">
    <property type="entry name" value="LeuA_allosteric_dom_sf"/>
</dbReference>
<name>A0ABS3BRL6_9BACT</name>
<dbReference type="RefSeq" id="WP_206569731.1">
    <property type="nucleotide sequence ID" value="NZ_JAFKCW010000003.1"/>
</dbReference>
<evidence type="ECO:0000256" key="5">
    <source>
        <dbReference type="RuleBase" id="RU003523"/>
    </source>
</evidence>
<dbReference type="Pfam" id="PF08502">
    <property type="entry name" value="LeuA_dimer"/>
    <property type="match status" value="1"/>
</dbReference>
<gene>
    <name evidence="7" type="ORF">J0A67_12630</name>
</gene>
<dbReference type="Gene3D" id="3.30.160.740">
    <property type="match status" value="1"/>
</dbReference>
<keyword evidence="2 5" id="KW-0808">Transferase</keyword>
<accession>A0ABS3BRL6</accession>
<dbReference type="CDD" id="cd07945">
    <property type="entry name" value="DRE_TIM_CMS"/>
    <property type="match status" value="1"/>
</dbReference>